<dbReference type="RefSeq" id="WP_171362364.1">
    <property type="nucleotide sequence ID" value="NZ_VTXC01000100.1"/>
</dbReference>
<organism evidence="1 2">
    <name type="scientific">Vibrio pectenicida</name>
    <dbReference type="NCBI Taxonomy" id="62763"/>
    <lineage>
        <taxon>Bacteria</taxon>
        <taxon>Pseudomonadati</taxon>
        <taxon>Pseudomonadota</taxon>
        <taxon>Gammaproteobacteria</taxon>
        <taxon>Vibrionales</taxon>
        <taxon>Vibrionaceae</taxon>
        <taxon>Vibrio</taxon>
    </lineage>
</organism>
<name>A0A7Y4A296_9VIBR</name>
<gene>
    <name evidence="1" type="ORF">F0225_19090</name>
</gene>
<evidence type="ECO:0000313" key="1">
    <source>
        <dbReference type="EMBL" id="NOH73420.1"/>
    </source>
</evidence>
<dbReference type="Proteomes" id="UP000565719">
    <property type="component" value="Unassembled WGS sequence"/>
</dbReference>
<proteinExistence type="predicted"/>
<evidence type="ECO:0000313" key="2">
    <source>
        <dbReference type="Proteomes" id="UP000565719"/>
    </source>
</evidence>
<protein>
    <submittedName>
        <fullName evidence="1">Uncharacterized protein</fullName>
    </submittedName>
</protein>
<dbReference type="AlphaFoldDB" id="A0A7Y4A296"/>
<reference evidence="1 2" key="1">
    <citation type="submission" date="2019-09" db="EMBL/GenBank/DDBJ databases">
        <title>Draft genome sequencing and comparative genomics of hatchery-associated Vibrios.</title>
        <authorList>
            <person name="Kehlet-Delgado H."/>
            <person name="Mueller R.S."/>
        </authorList>
    </citation>
    <scope>NUCLEOTIDE SEQUENCE [LARGE SCALE GENOMIC DNA]</scope>
    <source>
        <strain evidence="1 2">99-46-Y</strain>
    </source>
</reference>
<dbReference type="EMBL" id="VTXC01000100">
    <property type="protein sequence ID" value="NOH73420.1"/>
    <property type="molecule type" value="Genomic_DNA"/>
</dbReference>
<comment type="caution">
    <text evidence="1">The sequence shown here is derived from an EMBL/GenBank/DDBJ whole genome shotgun (WGS) entry which is preliminary data.</text>
</comment>
<accession>A0A7Y4A296</accession>
<sequence length="95" mass="11181">MSEELTRIRQCFLKAFPSEDHEYGRDVKRGLHSIFVNISKDERLIFKITDNCIDDNAVDKILLEIEKNCFRALRSNPNKECVLYSNFEIKIQNVT</sequence>